<protein>
    <recommendedName>
        <fullName evidence="5">Pentatricopeptide repeat-containing protein</fullName>
    </recommendedName>
</protein>
<dbReference type="PROSITE" id="PS51375">
    <property type="entry name" value="PPR"/>
    <property type="match status" value="1"/>
</dbReference>
<accession>A0AA89BI19</accession>
<feature type="repeat" description="PPR" evidence="2">
    <location>
        <begin position="40"/>
        <end position="74"/>
    </location>
</feature>
<dbReference type="InterPro" id="IPR011990">
    <property type="entry name" value="TPR-like_helical_dom_sf"/>
</dbReference>
<evidence type="ECO:0000256" key="1">
    <source>
        <dbReference type="ARBA" id="ARBA00022737"/>
    </source>
</evidence>
<evidence type="ECO:0008006" key="5">
    <source>
        <dbReference type="Google" id="ProtNLM"/>
    </source>
</evidence>
<keyword evidence="1" id="KW-0677">Repeat</keyword>
<evidence type="ECO:0000256" key="2">
    <source>
        <dbReference type="PROSITE-ProRule" id="PRU00708"/>
    </source>
</evidence>
<keyword evidence="4" id="KW-1185">Reference proteome</keyword>
<gene>
    <name evidence="3" type="ORF">RJ639_001231</name>
</gene>
<dbReference type="Gene3D" id="1.25.40.10">
    <property type="entry name" value="Tetratricopeptide repeat domain"/>
    <property type="match status" value="1"/>
</dbReference>
<dbReference type="InterPro" id="IPR046960">
    <property type="entry name" value="PPR_At4g14850-like_plant"/>
</dbReference>
<dbReference type="Proteomes" id="UP001188597">
    <property type="component" value="Unassembled WGS sequence"/>
</dbReference>
<dbReference type="EMBL" id="JAVXUP010000027">
    <property type="protein sequence ID" value="KAK3041863.1"/>
    <property type="molecule type" value="Genomic_DNA"/>
</dbReference>
<evidence type="ECO:0000313" key="3">
    <source>
        <dbReference type="EMBL" id="KAK3041863.1"/>
    </source>
</evidence>
<dbReference type="Pfam" id="PF13041">
    <property type="entry name" value="PPR_2"/>
    <property type="match status" value="1"/>
</dbReference>
<dbReference type="PANTHER" id="PTHR47926">
    <property type="entry name" value="PENTATRICOPEPTIDE REPEAT-CONTAINING PROTEIN"/>
    <property type="match status" value="1"/>
</dbReference>
<dbReference type="InterPro" id="IPR002885">
    <property type="entry name" value="PPR_rpt"/>
</dbReference>
<organism evidence="3 4">
    <name type="scientific">Escallonia herrerae</name>
    <dbReference type="NCBI Taxonomy" id="1293975"/>
    <lineage>
        <taxon>Eukaryota</taxon>
        <taxon>Viridiplantae</taxon>
        <taxon>Streptophyta</taxon>
        <taxon>Embryophyta</taxon>
        <taxon>Tracheophyta</taxon>
        <taxon>Spermatophyta</taxon>
        <taxon>Magnoliopsida</taxon>
        <taxon>eudicotyledons</taxon>
        <taxon>Gunneridae</taxon>
        <taxon>Pentapetalae</taxon>
        <taxon>asterids</taxon>
        <taxon>campanulids</taxon>
        <taxon>Escalloniales</taxon>
        <taxon>Escalloniaceae</taxon>
        <taxon>Escallonia</taxon>
    </lineage>
</organism>
<comment type="caution">
    <text evidence="3">The sequence shown here is derived from an EMBL/GenBank/DDBJ whole genome shotgun (WGS) entry which is preliminary data.</text>
</comment>
<evidence type="ECO:0000313" key="4">
    <source>
        <dbReference type="Proteomes" id="UP001188597"/>
    </source>
</evidence>
<dbReference type="PANTHER" id="PTHR47926:SF347">
    <property type="entry name" value="PENTATRICOPEPTIDE REPEAT-CONTAINING PROTEIN"/>
    <property type="match status" value="1"/>
</dbReference>
<name>A0AA89BI19_9ASTE</name>
<proteinExistence type="predicted"/>
<dbReference type="GO" id="GO:0009451">
    <property type="term" value="P:RNA modification"/>
    <property type="evidence" value="ECO:0007669"/>
    <property type="project" value="InterPro"/>
</dbReference>
<reference evidence="3" key="1">
    <citation type="submission" date="2022-12" db="EMBL/GenBank/DDBJ databases">
        <title>Draft genome assemblies for two species of Escallonia (Escalloniales).</title>
        <authorList>
            <person name="Chanderbali A."/>
            <person name="Dervinis C."/>
            <person name="Anghel I."/>
            <person name="Soltis D."/>
            <person name="Soltis P."/>
            <person name="Zapata F."/>
        </authorList>
    </citation>
    <scope>NUCLEOTIDE SEQUENCE</scope>
    <source>
        <strain evidence="3">UCBG64.0493</strain>
        <tissue evidence="3">Leaf</tissue>
    </source>
</reference>
<dbReference type="GO" id="GO:0003723">
    <property type="term" value="F:RNA binding"/>
    <property type="evidence" value="ECO:0007669"/>
    <property type="project" value="InterPro"/>
</dbReference>
<dbReference type="NCBIfam" id="TIGR00756">
    <property type="entry name" value="PPR"/>
    <property type="match status" value="1"/>
</dbReference>
<sequence>MRPYQHCTPRFRQNAAEKYLFLQRHASYILQREENRRCISNVSWNTLISALVRNGCEHQALGVYYRMNREGFVPTRFTLTSVLSACGALVDVEYGRGCHGVATKFGLDKNMYVGNALSSMYAKCGGIEDAIQALGDLPEPNEGFVGD</sequence>
<dbReference type="AlphaFoldDB" id="A0AA89BI19"/>